<reference evidence="1 2" key="1">
    <citation type="journal article" date="2010" name="PLoS ONE">
        <title>The glycobiome of the rumen bacterium Butyrivibrio proteoclasticus B316(T) highlights adaptation to a polysaccharide-rich environment.</title>
        <authorList>
            <person name="Kelly W.J."/>
            <person name="Leahy S.C."/>
            <person name="Altermann E."/>
            <person name="Yeoman C.J."/>
            <person name="Dunne J.C."/>
            <person name="Kong Z."/>
            <person name="Pacheco D.M."/>
            <person name="Li D."/>
            <person name="Noel S.J."/>
            <person name="Moon C.D."/>
            <person name="Cookson A.L."/>
            <person name="Attwood G.T."/>
        </authorList>
    </citation>
    <scope>NUCLEOTIDE SEQUENCE [LARGE SCALE GENOMIC DNA]</scope>
    <source>
        <strain evidence="2">ATCC 51982 / DSM 14932 / B316</strain>
    </source>
</reference>
<protein>
    <submittedName>
        <fullName evidence="1">Uncharacterized protein</fullName>
    </submittedName>
</protein>
<dbReference type="EMBL" id="CP001811">
    <property type="protein sequence ID" value="ADL35794.1"/>
    <property type="molecule type" value="Genomic_DNA"/>
</dbReference>
<gene>
    <name evidence="1" type="ordered locus">bpr_III106</name>
</gene>
<dbReference type="AlphaFoldDB" id="E0S312"/>
<dbReference type="Proteomes" id="UP000001299">
    <property type="component" value="Chromosome 2"/>
</dbReference>
<sequence length="344" mass="40504">MDVLDYVNSRDIKEYLKKIGYECNPLEASWLVYQSRKHTLEEKMAAWNWIIENMDDCEVPERCNCSYRSSLHEALKEYMDMENCRIARFNEEGSNVAYSYRYLFGQDSDWTVGEHLYSSADICWACVEDDLEDDEIDNLVEVRVTRDVIDNAGASVTIHYNNRKKIMDVFALAYDDQEQDIENFFFNGMWFDFPVPFEKGDVVVRFDEDVYPGQRFEEGPFVLEGITPWFIAGLDEKGKRSYKEGRSGDETDMNAWGQFQDDDGRIYSEVMFNYMDLELYRGPFDRKRRLLKALSNYKKDKISLDLLLTTYRKVIIDEFAEDVMLKNWYTDEGLILAGLKPQTD</sequence>
<dbReference type="eggNOG" id="ENOG50326PV">
    <property type="taxonomic scope" value="Bacteria"/>
</dbReference>
<evidence type="ECO:0000313" key="1">
    <source>
        <dbReference type="EMBL" id="ADL35794.1"/>
    </source>
</evidence>
<accession>E0S312</accession>
<dbReference type="RefSeq" id="WP_013282444.1">
    <property type="nucleotide sequence ID" value="NC_014388.1"/>
</dbReference>
<dbReference type="STRING" id="515622.bpr_III106"/>
<evidence type="ECO:0000313" key="2">
    <source>
        <dbReference type="Proteomes" id="UP000001299"/>
    </source>
</evidence>
<proteinExistence type="predicted"/>
<organism evidence="1 2">
    <name type="scientific">Butyrivibrio proteoclasticus (strain ATCC 51982 / DSM 14932 / B316)</name>
    <name type="common">Clostridium proteoclasticum</name>
    <dbReference type="NCBI Taxonomy" id="515622"/>
    <lineage>
        <taxon>Bacteria</taxon>
        <taxon>Bacillati</taxon>
        <taxon>Bacillota</taxon>
        <taxon>Clostridia</taxon>
        <taxon>Lachnospirales</taxon>
        <taxon>Lachnospiraceae</taxon>
        <taxon>Butyrivibrio</taxon>
    </lineage>
</organism>
<dbReference type="HOGENOM" id="CLU_805818_0_0_9"/>
<name>E0S312_BUTPB</name>
<dbReference type="KEGG" id="bpb:bpr_III106"/>
<keyword evidence="2" id="KW-1185">Reference proteome</keyword>